<gene>
    <name evidence="3" type="ORF">DEO72_LG11g1916</name>
</gene>
<evidence type="ECO:0000313" key="3">
    <source>
        <dbReference type="EMBL" id="QCE14910.1"/>
    </source>
</evidence>
<dbReference type="Proteomes" id="UP000501690">
    <property type="component" value="Linkage Group LG11"/>
</dbReference>
<evidence type="ECO:0000256" key="1">
    <source>
        <dbReference type="SAM" id="Coils"/>
    </source>
</evidence>
<dbReference type="AlphaFoldDB" id="A0A4D6NM57"/>
<keyword evidence="1" id="KW-0175">Coiled coil</keyword>
<feature type="coiled-coil region" evidence="1">
    <location>
        <begin position="33"/>
        <end position="92"/>
    </location>
</feature>
<feature type="region of interest" description="Disordered" evidence="2">
    <location>
        <begin position="159"/>
        <end position="197"/>
    </location>
</feature>
<feature type="compositionally biased region" description="Basic and acidic residues" evidence="2">
    <location>
        <begin position="179"/>
        <end position="196"/>
    </location>
</feature>
<organism evidence="3 4">
    <name type="scientific">Vigna unguiculata</name>
    <name type="common">Cowpea</name>
    <dbReference type="NCBI Taxonomy" id="3917"/>
    <lineage>
        <taxon>Eukaryota</taxon>
        <taxon>Viridiplantae</taxon>
        <taxon>Streptophyta</taxon>
        <taxon>Embryophyta</taxon>
        <taxon>Tracheophyta</taxon>
        <taxon>Spermatophyta</taxon>
        <taxon>Magnoliopsida</taxon>
        <taxon>eudicotyledons</taxon>
        <taxon>Gunneridae</taxon>
        <taxon>Pentapetalae</taxon>
        <taxon>rosids</taxon>
        <taxon>fabids</taxon>
        <taxon>Fabales</taxon>
        <taxon>Fabaceae</taxon>
        <taxon>Papilionoideae</taxon>
        <taxon>50 kb inversion clade</taxon>
        <taxon>NPAAA clade</taxon>
        <taxon>indigoferoid/millettioid clade</taxon>
        <taxon>Phaseoleae</taxon>
        <taxon>Vigna</taxon>
    </lineage>
</organism>
<evidence type="ECO:0000313" key="4">
    <source>
        <dbReference type="Proteomes" id="UP000501690"/>
    </source>
</evidence>
<accession>A0A4D6NM57</accession>
<keyword evidence="4" id="KW-1185">Reference proteome</keyword>
<name>A0A4D6NM57_VIGUN</name>
<proteinExistence type="predicted"/>
<sequence>MENEIGGLKGLLDVGKRRANYERDKDNELCKLLGEEKKKIAEKEKKISRLKEFIEGEKGRYDSERKKDNEPLEEDKKTIEDFKQKILELSSLTKPVKMATHNKHGNILDMQNSNVIRQIGKLDLSEMRSKFDIEVLPMENAQEIASAQFTQEIFNGKQNMCNPSDKSIDEHHKKRKRMHDTSKKEERKNEYERHNPETLNHSQKIVLQRKIEEAIMATKRLKELLESRKLSPRDNSVQLNLELFSLQLSRKEVVVGHGDMEPHANSSASETASVKAIDNVKALIAGARSVWRSMNENYAEGKAQMKRIVLMGMRGGAAQVNEGKGKLGLGFYFFTEG</sequence>
<evidence type="ECO:0000256" key="2">
    <source>
        <dbReference type="SAM" id="MobiDB-lite"/>
    </source>
</evidence>
<reference evidence="3 4" key="1">
    <citation type="submission" date="2019-04" db="EMBL/GenBank/DDBJ databases">
        <title>An improved genome assembly and genetic linkage map for asparagus bean, Vigna unguiculata ssp. sesquipedialis.</title>
        <authorList>
            <person name="Xia Q."/>
            <person name="Zhang R."/>
            <person name="Dong Y."/>
        </authorList>
    </citation>
    <scope>NUCLEOTIDE SEQUENCE [LARGE SCALE GENOMIC DNA]</scope>
    <source>
        <tissue evidence="3">Leaf</tissue>
    </source>
</reference>
<protein>
    <submittedName>
        <fullName evidence="3">Kinesin family member 4/7/21/27</fullName>
    </submittedName>
</protein>
<dbReference type="EMBL" id="CP039355">
    <property type="protein sequence ID" value="QCE14910.1"/>
    <property type="molecule type" value="Genomic_DNA"/>
</dbReference>